<proteinExistence type="predicted"/>
<organism evidence="1 2">
    <name type="scientific">Belnapia mucosa</name>
    <dbReference type="NCBI Taxonomy" id="2804532"/>
    <lineage>
        <taxon>Bacteria</taxon>
        <taxon>Pseudomonadati</taxon>
        <taxon>Pseudomonadota</taxon>
        <taxon>Alphaproteobacteria</taxon>
        <taxon>Acetobacterales</taxon>
        <taxon>Roseomonadaceae</taxon>
        <taxon>Belnapia</taxon>
    </lineage>
</organism>
<comment type="caution">
    <text evidence="1">The sequence shown here is derived from an EMBL/GenBank/DDBJ whole genome shotgun (WGS) entry which is preliminary data.</text>
</comment>
<evidence type="ECO:0000313" key="2">
    <source>
        <dbReference type="Proteomes" id="UP000606490"/>
    </source>
</evidence>
<sequence>MDALSAEPNVCVRCRVIAEAPQHALTSGLNRCMDIFDESLEALLTAREHQTILAALRFWHIMVLSPSTPSPERVLGEVIPIAAAAGTPLSLAEAEGLVRRMERLWVCAA</sequence>
<name>A0ABS1V0J8_9PROT</name>
<dbReference type="RefSeq" id="WP_202824288.1">
    <property type="nucleotide sequence ID" value="NZ_JAEUXJ010000001.1"/>
</dbReference>
<dbReference type="Proteomes" id="UP000606490">
    <property type="component" value="Unassembled WGS sequence"/>
</dbReference>
<dbReference type="EMBL" id="JAEUXJ010000001">
    <property type="protein sequence ID" value="MBL6454596.1"/>
    <property type="molecule type" value="Genomic_DNA"/>
</dbReference>
<gene>
    <name evidence="1" type="ORF">JMJ55_04615</name>
</gene>
<evidence type="ECO:0000313" key="1">
    <source>
        <dbReference type="EMBL" id="MBL6454596.1"/>
    </source>
</evidence>
<protein>
    <submittedName>
        <fullName evidence="1">Uncharacterized protein</fullName>
    </submittedName>
</protein>
<accession>A0ABS1V0J8</accession>
<reference evidence="1 2" key="1">
    <citation type="submission" date="2021-01" db="EMBL/GenBank/DDBJ databases">
        <title>Belnapia mucosa sp. nov. and Belnapia arida sp. nov., isolated from the Tabernas Desert (Almeria, Spain).</title>
        <authorList>
            <person name="Molina-Menor E."/>
            <person name="Vidal-Verdu A."/>
            <person name="Calonge A."/>
            <person name="Satari L."/>
            <person name="Pereto Magraner J."/>
            <person name="Porcar Miralles M."/>
        </authorList>
    </citation>
    <scope>NUCLEOTIDE SEQUENCE [LARGE SCALE GENOMIC DNA]</scope>
    <source>
        <strain evidence="1 2">T6</strain>
    </source>
</reference>
<keyword evidence="2" id="KW-1185">Reference proteome</keyword>